<dbReference type="Proteomes" id="UP000291334">
    <property type="component" value="Unassembled WGS sequence"/>
</dbReference>
<sequence length="240" mass="25110">MPEQLLLLPGWGLGQAPLQPLAERLSGRFSVRIEALPALATAEPEAWLDALDARLPTDSWLAGWSLGGMLASALAARRGERCRGLLTLASNACFVARATWPAAMPSATFAAFRAACASDERATLKRFASLCSQGAADARQLSRRLLAAAPEPLPGTLLAGLDLLHSLDGRAALRAFAGPQLHLLAGQDALLPASAAEALRAFLPAAEVRQLEGASHAGVVERADEVAQTLVRFISEAGHA</sequence>
<feature type="domain" description="AB hydrolase-1" evidence="1">
    <location>
        <begin position="5"/>
        <end position="228"/>
    </location>
</feature>
<organism evidence="2 3">
    <name type="scientific">Phytopseudomonas dryadis</name>
    <dbReference type="NCBI Taxonomy" id="2487520"/>
    <lineage>
        <taxon>Bacteria</taxon>
        <taxon>Pseudomonadati</taxon>
        <taxon>Pseudomonadota</taxon>
        <taxon>Gammaproteobacteria</taxon>
        <taxon>Pseudomonadales</taxon>
        <taxon>Pseudomonadaceae</taxon>
        <taxon>Phytopseudomonas</taxon>
    </lineage>
</organism>
<dbReference type="SUPFAM" id="SSF53474">
    <property type="entry name" value="alpha/beta-Hydrolases"/>
    <property type="match status" value="1"/>
</dbReference>
<evidence type="ECO:0000259" key="1">
    <source>
        <dbReference type="Pfam" id="PF12697"/>
    </source>
</evidence>
<protein>
    <submittedName>
        <fullName evidence="2">Transporter</fullName>
    </submittedName>
</protein>
<reference evidence="2 3" key="1">
    <citation type="submission" date="2018-06" db="EMBL/GenBank/DDBJ databases">
        <title>Three novel Pseudomonas species isolated from symptomatic oak.</title>
        <authorList>
            <person name="Bueno-Gonzalez V."/>
            <person name="Brady C."/>
        </authorList>
    </citation>
    <scope>NUCLEOTIDE SEQUENCE [LARGE SCALE GENOMIC DNA]</scope>
    <source>
        <strain evidence="2 3">P26B</strain>
    </source>
</reference>
<dbReference type="PANTHER" id="PTHR43194:SF2">
    <property type="entry name" value="PEROXISOMAL MEMBRANE PROTEIN LPX1"/>
    <property type="match status" value="1"/>
</dbReference>
<proteinExistence type="predicted"/>
<accession>A0ABY1Z4Z1</accession>
<dbReference type="InterPro" id="IPR000073">
    <property type="entry name" value="AB_hydrolase_1"/>
</dbReference>
<evidence type="ECO:0000313" key="3">
    <source>
        <dbReference type="Proteomes" id="UP000291334"/>
    </source>
</evidence>
<keyword evidence="3" id="KW-1185">Reference proteome</keyword>
<name>A0ABY1Z4Z1_9GAMM</name>
<dbReference type="Pfam" id="PF12697">
    <property type="entry name" value="Abhydrolase_6"/>
    <property type="match status" value="1"/>
</dbReference>
<dbReference type="EMBL" id="QJUM01000015">
    <property type="protein sequence ID" value="TBV04648.1"/>
    <property type="molecule type" value="Genomic_DNA"/>
</dbReference>
<dbReference type="PANTHER" id="PTHR43194">
    <property type="entry name" value="HYDROLASE ALPHA/BETA FOLD FAMILY"/>
    <property type="match status" value="1"/>
</dbReference>
<gene>
    <name evidence="2" type="ORF">DNK34_13950</name>
</gene>
<comment type="caution">
    <text evidence="2">The sequence shown here is derived from an EMBL/GenBank/DDBJ whole genome shotgun (WGS) entry which is preliminary data.</text>
</comment>
<dbReference type="Gene3D" id="3.40.50.1820">
    <property type="entry name" value="alpha/beta hydrolase"/>
    <property type="match status" value="1"/>
</dbReference>
<dbReference type="RefSeq" id="WP_131175685.1">
    <property type="nucleotide sequence ID" value="NZ_QJUM01000015.1"/>
</dbReference>
<dbReference type="InterPro" id="IPR029058">
    <property type="entry name" value="AB_hydrolase_fold"/>
</dbReference>
<evidence type="ECO:0000313" key="2">
    <source>
        <dbReference type="EMBL" id="TBV04648.1"/>
    </source>
</evidence>
<dbReference type="InterPro" id="IPR050228">
    <property type="entry name" value="Carboxylesterase_BioH"/>
</dbReference>